<evidence type="ECO:0000313" key="1">
    <source>
        <dbReference type="EMBL" id="MBS7232519.1"/>
    </source>
</evidence>
<dbReference type="Proteomes" id="UP000722625">
    <property type="component" value="Unassembled WGS sequence"/>
</dbReference>
<organism evidence="1 2">
    <name type="scientific">Flavobacterium psychroterrae</name>
    <dbReference type="NCBI Taxonomy" id="2133767"/>
    <lineage>
        <taxon>Bacteria</taxon>
        <taxon>Pseudomonadati</taxon>
        <taxon>Bacteroidota</taxon>
        <taxon>Flavobacteriia</taxon>
        <taxon>Flavobacteriales</taxon>
        <taxon>Flavobacteriaceae</taxon>
        <taxon>Flavobacterium</taxon>
    </lineage>
</organism>
<comment type="caution">
    <text evidence="1">The sequence shown here is derived from an EMBL/GenBank/DDBJ whole genome shotgun (WGS) entry which is preliminary data.</text>
</comment>
<dbReference type="InterPro" id="IPR050708">
    <property type="entry name" value="T6SS_VgrG/RHS"/>
</dbReference>
<dbReference type="NCBIfam" id="TIGR03696">
    <property type="entry name" value="Rhs_assc_core"/>
    <property type="match status" value="1"/>
</dbReference>
<name>A0ABS5PDZ6_9FLAO</name>
<proteinExistence type="predicted"/>
<reference evidence="1 2" key="1">
    <citation type="journal article" date="2018" name="Int. J. Syst. Evol. Microbiol.">
        <title>Flavobacterium chryseum sp. nov. and Flavobacterium psychroterrae sp. nov., novel environmental bacteria isolated from Antarctica.</title>
        <authorList>
            <person name="Kralova S."/>
            <person name="Svec P."/>
            <person name="Busse H.J."/>
            <person name="Stankova E."/>
            <person name="Vaczi P."/>
            <person name="Sedlacek I."/>
        </authorList>
    </citation>
    <scope>NUCLEOTIDE SEQUENCE [LARGE SCALE GENOMIC DNA]</scope>
    <source>
        <strain evidence="1 2">CCM 8827</strain>
    </source>
</reference>
<dbReference type="PANTHER" id="PTHR32305">
    <property type="match status" value="1"/>
</dbReference>
<protein>
    <submittedName>
        <fullName evidence="1">RHS repeat-associated core domain-containing protein</fullName>
    </submittedName>
</protein>
<dbReference type="InterPro" id="IPR022385">
    <property type="entry name" value="Rhs_assc_core"/>
</dbReference>
<evidence type="ECO:0000313" key="2">
    <source>
        <dbReference type="Proteomes" id="UP000722625"/>
    </source>
</evidence>
<accession>A0ABS5PDZ6</accession>
<dbReference type="EMBL" id="JAGYVZ010000015">
    <property type="protein sequence ID" value="MBS7232519.1"/>
    <property type="molecule type" value="Genomic_DNA"/>
</dbReference>
<gene>
    <name evidence="1" type="ORF">KHA90_15990</name>
</gene>
<dbReference type="PANTHER" id="PTHR32305:SF15">
    <property type="entry name" value="PROTEIN RHSA-RELATED"/>
    <property type="match status" value="1"/>
</dbReference>
<dbReference type="Gene3D" id="2.180.10.10">
    <property type="entry name" value="RHS repeat-associated core"/>
    <property type="match status" value="1"/>
</dbReference>
<sequence length="288" mass="31617">MVFSKLFKSVWNNKYKYNGKELQDELGLNFYDYGARNYDPALGRWMNIDPLAELMRRHSPYNYAFNNPMRFIDPGGMGPNDVIINGTKENQQKAFEQLQKSVGSQLSLSMNDKGKVSYSQNSTGPLNEGASKLTQAIDDHSVVANINSTDNLVSSVTGSLLQGEFQGNTLDVISGVATAQQEMNVNVLERADNVKGTPGENVLHETIEAYGGAKINQRDNIGIVPAAMIGIPNNVYNEAHQNSPGGQAADQVQYDKNPPKPGQRVYNPSTQGSLKTQGIIIQTFPQKM</sequence>
<keyword evidence="2" id="KW-1185">Reference proteome</keyword>